<keyword evidence="1" id="KW-1133">Transmembrane helix</keyword>
<feature type="transmembrane region" description="Helical" evidence="1">
    <location>
        <begin position="34"/>
        <end position="64"/>
    </location>
</feature>
<evidence type="ECO:0000256" key="1">
    <source>
        <dbReference type="SAM" id="Phobius"/>
    </source>
</evidence>
<reference evidence="2 3" key="1">
    <citation type="submission" date="2020-03" db="EMBL/GenBank/DDBJ databases">
        <title>A novel species.</title>
        <authorList>
            <person name="Gao J."/>
        </authorList>
    </citation>
    <scope>NUCLEOTIDE SEQUENCE [LARGE SCALE GENOMIC DNA]</scope>
    <source>
        <strain evidence="2 3">QMT-12</strain>
    </source>
</reference>
<gene>
    <name evidence="2" type="ORF">HA039_03315</name>
</gene>
<dbReference type="Proteomes" id="UP000501179">
    <property type="component" value="Chromosome"/>
</dbReference>
<evidence type="ECO:0008006" key="4">
    <source>
        <dbReference type="Google" id="ProtNLM"/>
    </source>
</evidence>
<evidence type="ECO:0000313" key="2">
    <source>
        <dbReference type="EMBL" id="QIQ01454.1"/>
    </source>
</evidence>
<dbReference type="EMBL" id="CP050177">
    <property type="protein sequence ID" value="QIQ01454.1"/>
    <property type="molecule type" value="Genomic_DNA"/>
</dbReference>
<dbReference type="AlphaFoldDB" id="A0A6G9GTC8"/>
<protein>
    <recommendedName>
        <fullName evidence="4">DUF5134 domain-containing protein</fullName>
    </recommendedName>
</protein>
<dbReference type="KEGG" id="slia:HA039_03315"/>
<evidence type="ECO:0000313" key="3">
    <source>
        <dbReference type="Proteomes" id="UP000501179"/>
    </source>
</evidence>
<organism evidence="2 3">
    <name type="scientific">Streptomyces liangshanensis</name>
    <dbReference type="NCBI Taxonomy" id="2717324"/>
    <lineage>
        <taxon>Bacteria</taxon>
        <taxon>Bacillati</taxon>
        <taxon>Actinomycetota</taxon>
        <taxon>Actinomycetes</taxon>
        <taxon>Kitasatosporales</taxon>
        <taxon>Streptomycetaceae</taxon>
        <taxon>Streptomyces</taxon>
    </lineage>
</organism>
<keyword evidence="1" id="KW-0472">Membrane</keyword>
<name>A0A6G9GTC8_9ACTN</name>
<proteinExistence type="predicted"/>
<keyword evidence="3" id="KW-1185">Reference proteome</keyword>
<keyword evidence="1" id="KW-0812">Transmembrane</keyword>
<dbReference type="RefSeq" id="WP_167023498.1">
    <property type="nucleotide sequence ID" value="NZ_CP050177.1"/>
</dbReference>
<sequence>MHELTLLVGLSGAVLCMAERLTGPARCWGPSAVVLVVMALMACGAGGTALTAGAVAVAGSCLWAARTGPAHRRAPAVVDLATTALLTALAARPAGSPGHPAAGAHMTGMPGAYDPRFFLFLVACWLLARACVPLTRLMKSAPPTPPRPWRRVVREELGGAVMVAGMAAMLA</sequence>
<accession>A0A6G9GTC8</accession>